<dbReference type="RefSeq" id="WP_368505245.1">
    <property type="nucleotide sequence ID" value="NZ_CP162551.1"/>
</dbReference>
<evidence type="ECO:0008006" key="3">
    <source>
        <dbReference type="Google" id="ProtNLM"/>
    </source>
</evidence>
<name>A0AB39BW77_9BACI</name>
<protein>
    <recommendedName>
        <fullName evidence="3">Small, acid-soluble spore protein gamma-type</fullName>
    </recommendedName>
</protein>
<gene>
    <name evidence="2" type="ORF">AB3N04_06275</name>
</gene>
<sequence length="83" mass="9225">MANQQNQNQNQQQNQQQNNQNQQQNQGVAQSIKNTAGSAFETMHNALEATENIAMSAVDGTKNAVTKMTGQNKNHQNNNRNNQ</sequence>
<feature type="compositionally biased region" description="Polar residues" evidence="1">
    <location>
        <begin position="27"/>
        <end position="37"/>
    </location>
</feature>
<dbReference type="AlphaFoldDB" id="A0AB39BW77"/>
<dbReference type="EMBL" id="CP162551">
    <property type="protein sequence ID" value="XDI37918.1"/>
    <property type="molecule type" value="Genomic_DNA"/>
</dbReference>
<feature type="compositionally biased region" description="Low complexity" evidence="1">
    <location>
        <begin position="1"/>
        <end position="26"/>
    </location>
</feature>
<evidence type="ECO:0000256" key="1">
    <source>
        <dbReference type="SAM" id="MobiDB-lite"/>
    </source>
</evidence>
<feature type="compositionally biased region" description="Low complexity" evidence="1">
    <location>
        <begin position="71"/>
        <end position="83"/>
    </location>
</feature>
<feature type="region of interest" description="Disordered" evidence="1">
    <location>
        <begin position="1"/>
        <end position="40"/>
    </location>
</feature>
<feature type="region of interest" description="Disordered" evidence="1">
    <location>
        <begin position="60"/>
        <end position="83"/>
    </location>
</feature>
<organism evidence="2">
    <name type="scientific">Alkalihalophilus sp. As8PL</name>
    <dbReference type="NCBI Taxonomy" id="3237103"/>
    <lineage>
        <taxon>Bacteria</taxon>
        <taxon>Bacillati</taxon>
        <taxon>Bacillota</taxon>
        <taxon>Bacilli</taxon>
        <taxon>Bacillales</taxon>
        <taxon>Bacillaceae</taxon>
        <taxon>Alkalihalophilus</taxon>
    </lineage>
</organism>
<evidence type="ECO:0000313" key="2">
    <source>
        <dbReference type="EMBL" id="XDI37918.1"/>
    </source>
</evidence>
<accession>A0AB39BW77</accession>
<reference evidence="2" key="1">
    <citation type="submission" date="2024-07" db="EMBL/GenBank/DDBJ databases">
        <title>Identification and characteristics of an arsenic-resistant bacterial isolate, which belongs to a novel species.</title>
        <authorList>
            <person name="Juszczyk A."/>
            <person name="Kowalczyk A."/>
            <person name="Was K."/>
            <person name="Kosowicz W."/>
            <person name="Budzyn A."/>
            <person name="Latowski D."/>
        </authorList>
    </citation>
    <scope>NUCLEOTIDE SEQUENCE</scope>
    <source>
        <strain evidence="2">As8PL</strain>
    </source>
</reference>
<proteinExistence type="predicted"/>